<dbReference type="GO" id="GO:0015677">
    <property type="term" value="P:copper ion import"/>
    <property type="evidence" value="ECO:0007669"/>
    <property type="project" value="TreeGrafter"/>
</dbReference>
<name>A0A1H1R7D0_9PSED</name>
<evidence type="ECO:0000313" key="3">
    <source>
        <dbReference type="EMBL" id="SDS31631.1"/>
    </source>
</evidence>
<accession>A0A1H1R7D0</accession>
<keyword evidence="1" id="KW-0560">Oxidoreductase</keyword>
<dbReference type="InterPro" id="IPR051267">
    <property type="entry name" value="STEAP_metalloreductase"/>
</dbReference>
<dbReference type="PANTHER" id="PTHR14239">
    <property type="entry name" value="DUDULIN-RELATED"/>
    <property type="match status" value="1"/>
</dbReference>
<proteinExistence type="predicted"/>
<gene>
    <name evidence="3" type="ORF">SAMN05216222_1185</name>
</gene>
<dbReference type="Proteomes" id="UP000198481">
    <property type="component" value="Chromosome I"/>
</dbReference>
<dbReference type="GO" id="GO:0052851">
    <property type="term" value="F:ferric-chelate reductase (NADPH) activity"/>
    <property type="evidence" value="ECO:0007669"/>
    <property type="project" value="TreeGrafter"/>
</dbReference>
<dbReference type="InterPro" id="IPR036291">
    <property type="entry name" value="NAD(P)-bd_dom_sf"/>
</dbReference>
<feature type="domain" description="Pyrroline-5-carboxylate reductase catalytic N-terminal" evidence="2">
    <location>
        <begin position="4"/>
        <end position="91"/>
    </location>
</feature>
<dbReference type="Pfam" id="PF03807">
    <property type="entry name" value="F420_oxidored"/>
    <property type="match status" value="1"/>
</dbReference>
<dbReference type="EMBL" id="LT629762">
    <property type="protein sequence ID" value="SDS31631.1"/>
    <property type="molecule type" value="Genomic_DNA"/>
</dbReference>
<dbReference type="RefSeq" id="WP_092271921.1">
    <property type="nucleotide sequence ID" value="NZ_LT629762.1"/>
</dbReference>
<reference evidence="3 4" key="1">
    <citation type="submission" date="2016-10" db="EMBL/GenBank/DDBJ databases">
        <authorList>
            <person name="de Groot N.N."/>
        </authorList>
    </citation>
    <scope>NUCLEOTIDE SEQUENCE [LARGE SCALE GENOMIC DNA]</scope>
    <source>
        <strain evidence="3 4">LMG 26867</strain>
    </source>
</reference>
<evidence type="ECO:0000259" key="2">
    <source>
        <dbReference type="Pfam" id="PF03807"/>
    </source>
</evidence>
<dbReference type="SUPFAM" id="SSF51735">
    <property type="entry name" value="NAD(P)-binding Rossmann-fold domains"/>
    <property type="match status" value="1"/>
</dbReference>
<evidence type="ECO:0000313" key="4">
    <source>
        <dbReference type="Proteomes" id="UP000198481"/>
    </source>
</evidence>
<dbReference type="GO" id="GO:0005886">
    <property type="term" value="C:plasma membrane"/>
    <property type="evidence" value="ECO:0007669"/>
    <property type="project" value="TreeGrafter"/>
</dbReference>
<sequence>MTYSIIGSGKVGTALARQFARNGFPVAIANTRDPISLAPLINELGNTVTAQPLEQALEAEIVILAIPFGAHREIGQQFANWKNRIVIDAMNTYGVPPQELGDRASTDVVASAFVGARVVKTFNQLPAALLAKDPARDGGRQVMFMWSRDQEANNIVTQLVDQLGFAPISLGTIADGGKLLELGGPLILQNIVKYQ</sequence>
<evidence type="ECO:0000256" key="1">
    <source>
        <dbReference type="ARBA" id="ARBA00023002"/>
    </source>
</evidence>
<dbReference type="InterPro" id="IPR028939">
    <property type="entry name" value="P5C_Rdtase_cat_N"/>
</dbReference>
<organism evidence="3 4">
    <name type="scientific">Pseudomonas prosekii</name>
    <dbReference type="NCBI Taxonomy" id="1148509"/>
    <lineage>
        <taxon>Bacteria</taxon>
        <taxon>Pseudomonadati</taxon>
        <taxon>Pseudomonadota</taxon>
        <taxon>Gammaproteobacteria</taxon>
        <taxon>Pseudomonadales</taxon>
        <taxon>Pseudomonadaceae</taxon>
        <taxon>Pseudomonas</taxon>
    </lineage>
</organism>
<dbReference type="STRING" id="1148509.SAMN05216222_1185"/>
<protein>
    <recommendedName>
        <fullName evidence="2">Pyrroline-5-carboxylate reductase catalytic N-terminal domain-containing protein</fullName>
    </recommendedName>
</protein>
<dbReference type="GO" id="GO:0008823">
    <property type="term" value="F:cupric reductase (NADH) activity"/>
    <property type="evidence" value="ECO:0007669"/>
    <property type="project" value="TreeGrafter"/>
</dbReference>
<dbReference type="AlphaFoldDB" id="A0A1H1R7D0"/>
<dbReference type="PANTHER" id="PTHR14239:SF0">
    <property type="entry name" value="F420-DEPENDENT NADP REDUCTASE"/>
    <property type="match status" value="1"/>
</dbReference>
<dbReference type="Gene3D" id="3.40.50.720">
    <property type="entry name" value="NAD(P)-binding Rossmann-like Domain"/>
    <property type="match status" value="1"/>
</dbReference>